<dbReference type="Gene3D" id="3.40.50.1820">
    <property type="entry name" value="alpha/beta hydrolase"/>
    <property type="match status" value="1"/>
</dbReference>
<name>A0A0F0KPE2_9MICO</name>
<dbReference type="InterPro" id="IPR001764">
    <property type="entry name" value="Glyco_hydro_3_N"/>
</dbReference>
<keyword evidence="3 6" id="KW-0378">Hydrolase</keyword>
<dbReference type="Pfam" id="PF14310">
    <property type="entry name" value="Fn3-like"/>
    <property type="match status" value="1"/>
</dbReference>
<accession>A0A0F0KPE2</accession>
<comment type="caution">
    <text evidence="6">The sequence shown here is derived from an EMBL/GenBank/DDBJ whole genome shotgun (WGS) entry which is preliminary data.</text>
</comment>
<evidence type="ECO:0000256" key="3">
    <source>
        <dbReference type="ARBA" id="ARBA00022801"/>
    </source>
</evidence>
<dbReference type="Gene3D" id="2.60.40.10">
    <property type="entry name" value="Immunoglobulins"/>
    <property type="match status" value="1"/>
</dbReference>
<dbReference type="InterPro" id="IPR002018">
    <property type="entry name" value="CarbesteraseB"/>
</dbReference>
<dbReference type="Gene3D" id="3.20.20.300">
    <property type="entry name" value="Glycoside hydrolase, family 3, N-terminal domain"/>
    <property type="match status" value="1"/>
</dbReference>
<dbReference type="SUPFAM" id="SSF53474">
    <property type="entry name" value="alpha/beta-Hydrolases"/>
    <property type="match status" value="1"/>
</dbReference>
<comment type="similarity">
    <text evidence="1">Belongs to the glycosyl hydrolase 3 family.</text>
</comment>
<dbReference type="InterPro" id="IPR013783">
    <property type="entry name" value="Ig-like_fold"/>
</dbReference>
<dbReference type="InterPro" id="IPR050288">
    <property type="entry name" value="Cellulose_deg_GH3"/>
</dbReference>
<dbReference type="EMBL" id="JYIU01000041">
    <property type="protein sequence ID" value="KJL21131.1"/>
    <property type="molecule type" value="Genomic_DNA"/>
</dbReference>
<evidence type="ECO:0000313" key="7">
    <source>
        <dbReference type="Proteomes" id="UP000033572"/>
    </source>
</evidence>
<dbReference type="SUPFAM" id="SSF52279">
    <property type="entry name" value="Beta-D-glucan exohydrolase, C-terminal domain"/>
    <property type="match status" value="1"/>
</dbReference>
<dbReference type="Pfam" id="PF00933">
    <property type="entry name" value="Glyco_hydro_3"/>
    <property type="match status" value="1"/>
</dbReference>
<dbReference type="Proteomes" id="UP000033572">
    <property type="component" value="Unassembled WGS sequence"/>
</dbReference>
<dbReference type="PANTHER" id="PTHR42715:SF10">
    <property type="entry name" value="BETA-GLUCOSIDASE"/>
    <property type="match status" value="1"/>
</dbReference>
<keyword evidence="7" id="KW-1185">Reference proteome</keyword>
<evidence type="ECO:0000259" key="5">
    <source>
        <dbReference type="SMART" id="SM01217"/>
    </source>
</evidence>
<dbReference type="InterPro" id="IPR019826">
    <property type="entry name" value="Carboxylesterase_B_AS"/>
</dbReference>
<dbReference type="EC" id="3.2.1.21" evidence="6"/>
<dbReference type="InterPro" id="IPR036962">
    <property type="entry name" value="Glyco_hydro_3_N_sf"/>
</dbReference>
<dbReference type="SMART" id="SM01217">
    <property type="entry name" value="Fn3_like"/>
    <property type="match status" value="1"/>
</dbReference>
<dbReference type="GO" id="GO:0008422">
    <property type="term" value="F:beta-glucosidase activity"/>
    <property type="evidence" value="ECO:0007669"/>
    <property type="project" value="UniProtKB-EC"/>
</dbReference>
<dbReference type="PRINTS" id="PR00133">
    <property type="entry name" value="GLHYDRLASE3"/>
</dbReference>
<evidence type="ECO:0000256" key="1">
    <source>
        <dbReference type="ARBA" id="ARBA00005336"/>
    </source>
</evidence>
<evidence type="ECO:0000256" key="2">
    <source>
        <dbReference type="ARBA" id="ARBA00005964"/>
    </source>
</evidence>
<dbReference type="SUPFAM" id="SSF51445">
    <property type="entry name" value="(Trans)glycosidases"/>
    <property type="match status" value="1"/>
</dbReference>
<dbReference type="GO" id="GO:0005975">
    <property type="term" value="P:carbohydrate metabolic process"/>
    <property type="evidence" value="ECO:0007669"/>
    <property type="project" value="InterPro"/>
</dbReference>
<gene>
    <name evidence="6" type="primary">bglB_3</name>
    <name evidence="6" type="ORF">RN50_01815</name>
</gene>
<sequence length="1296" mass="138280">MDQSANRTHVEVSTPVGTVRGTSDGMTDRFLGIPYAEAPTGSLRLAAPSSVVPWGDVLDATEPGATPLRAEVADLFTSIPEPAVQGSSILNASVFTPSVRDGVELLPVMVWIHGGGYIGGSPASPWYDGAEFVRRGIVTVNLSYRLGVDGFGSLDGAPTNRGMRDLVAGLRWVRDRIASFGGDPERVTVAGQSAGGGAVLTLMACPEASGLFSAGIALSPAVGDVPLVRSREATNTVATALGIPPTRHDFSQIDESVVERVRIDVEDIDWSDSMALARSFLDPGMAFAPVIDGDLLPHGALWPAGIANGAEKPLLLGATDGEFSDIFSKSDDLDGRNPAHMLRELGISDHAATRILRDHASDSPARVLGRAVTDLVFRGPVAHIARERARRGAQTWLYDFARPPMGHDITPHCADVPAFFAVGDTHLGSAADGTDFFDDAVTFIKTRRAPWSPFTLADSVTKVYGRPSTVVVGHPWPQGPAATRGDALDAHLRCLLERLTLERKVELLTGSTFWSTAAIEEVGLRSMVLSDGPSGVRGEWWDERDPSVSFPSATALSASWNTDLARRYGEHAAKEARRKGVDVVLGPTINLHRSPLGGRSFESFSEDPLLTGDLAAAYVDGVQSRGVAATPKHFVANDFETDRLTASVTVSDRALRELYLRAFEGPVRDSKAWLVMSAYNAINGVTATESPLLQEILSDEWGFDGVVVSDWGAVRSVAAARGRQDLVMPGPEGPWGAALIAAVGAGDIPVRDIDQKVLRILLLAVRVGALDSVSPMAADHVAEDSISFVREAAASGMVLVHNAVRDMTPTLPLSRRHGSRIAVCGQAARYPRIQGGGSATVLPEEVISPLEGISRAAHGASVTYAPGVAIADDLLDFPLERINVPGTTQNGVLVQLMADGREIHREIRGANMLVDLDPEAPLSDADMVVVTTEFTPGDTGWMPIGFAAAGRTVLSVNGRTVLDATLEVDGIELGASFLSPPIASWLNEIPGKVLLRYEHHLSTRPSDLFFSFAYGLDASSDGGRLIVDAVAAARDADVAVVVVGTNSRVEAEGSDRTDLSLPGRQDELVRSVAATGTPTVVVVNSGAPVLLPWRSEVDAIVLSWFGGQEYGHALADVLFGDREPTGRLPMTWPDGMDDVPVLDVTPRDGVLRYDEGVYIGYRAWLRNAVRPAYPFGFGLGYTTFEMSAELCEGDDAGTILLDVFVQNTGDRDGRHVIQVYVTGGPEELDLPARRLVAFQGVVLAAGERRHVPVEVDRRSFAYWDSEKNGWVDPDGPLRLIVARSAEDEGVEIALPD</sequence>
<dbReference type="PROSITE" id="PS00122">
    <property type="entry name" value="CARBOXYLESTERASE_B_1"/>
    <property type="match status" value="1"/>
</dbReference>
<reference evidence="6 7" key="1">
    <citation type="submission" date="2015-02" db="EMBL/GenBank/DDBJ databases">
        <title>Draft genome sequences of ten Microbacterium spp. with emphasis on heavy metal contaminated environments.</title>
        <authorList>
            <person name="Corretto E."/>
        </authorList>
    </citation>
    <scope>NUCLEOTIDE SEQUENCE [LARGE SCALE GENOMIC DNA]</scope>
    <source>
        <strain evidence="6 7">DSM 12966</strain>
    </source>
</reference>
<dbReference type="InterPro" id="IPR026891">
    <property type="entry name" value="Fn3-like"/>
</dbReference>
<dbReference type="InterPro" id="IPR017853">
    <property type="entry name" value="GH"/>
</dbReference>
<dbReference type="InterPro" id="IPR002772">
    <property type="entry name" value="Glyco_hydro_3_C"/>
</dbReference>
<dbReference type="RefSeq" id="WP_162829129.1">
    <property type="nucleotide sequence ID" value="NZ_CP031425.1"/>
</dbReference>
<feature type="domain" description="Fibronectin type III-like" evidence="5">
    <location>
        <begin position="1215"/>
        <end position="1285"/>
    </location>
</feature>
<organism evidence="6 7">
    <name type="scientific">Microbacterium foliorum</name>
    <dbReference type="NCBI Taxonomy" id="104336"/>
    <lineage>
        <taxon>Bacteria</taxon>
        <taxon>Bacillati</taxon>
        <taxon>Actinomycetota</taxon>
        <taxon>Actinomycetes</taxon>
        <taxon>Micrococcales</taxon>
        <taxon>Microbacteriaceae</taxon>
        <taxon>Microbacterium</taxon>
    </lineage>
</organism>
<dbReference type="Gene3D" id="3.40.50.1700">
    <property type="entry name" value="Glycoside hydrolase family 3 C-terminal domain"/>
    <property type="match status" value="1"/>
</dbReference>
<dbReference type="PATRIC" id="fig|104336.4.peg.1855"/>
<keyword evidence="6" id="KW-0326">Glycosidase</keyword>
<dbReference type="InterPro" id="IPR029058">
    <property type="entry name" value="AB_hydrolase_fold"/>
</dbReference>
<dbReference type="GeneID" id="94445561"/>
<feature type="region of interest" description="Disordered" evidence="4">
    <location>
        <begin position="1"/>
        <end position="23"/>
    </location>
</feature>
<dbReference type="PANTHER" id="PTHR42715">
    <property type="entry name" value="BETA-GLUCOSIDASE"/>
    <property type="match status" value="1"/>
</dbReference>
<comment type="similarity">
    <text evidence="2">Belongs to the type-B carboxylesterase/lipase family.</text>
</comment>
<dbReference type="Pfam" id="PF00135">
    <property type="entry name" value="COesterase"/>
    <property type="match status" value="1"/>
</dbReference>
<dbReference type="Pfam" id="PF01915">
    <property type="entry name" value="Glyco_hydro_3_C"/>
    <property type="match status" value="1"/>
</dbReference>
<evidence type="ECO:0000256" key="4">
    <source>
        <dbReference type="SAM" id="MobiDB-lite"/>
    </source>
</evidence>
<dbReference type="InterPro" id="IPR036881">
    <property type="entry name" value="Glyco_hydro_3_C_sf"/>
</dbReference>
<evidence type="ECO:0000313" key="6">
    <source>
        <dbReference type="EMBL" id="KJL21131.1"/>
    </source>
</evidence>
<protein>
    <submittedName>
        <fullName evidence="6">Thermostable beta-glucosidase B</fullName>
        <ecNumber evidence="6">3.2.1.21</ecNumber>
    </submittedName>
</protein>
<proteinExistence type="inferred from homology"/>
<dbReference type="Gene3D" id="2.60.120.260">
    <property type="entry name" value="Galactose-binding domain-like"/>
    <property type="match status" value="1"/>
</dbReference>
<dbReference type="ESTHER" id="9mico-a0a0f0kpe2">
    <property type="family name" value="Carb_B_Bacteria"/>
</dbReference>